<protein>
    <submittedName>
        <fullName evidence="1">AlNc14C29G2767 protein</fullName>
    </submittedName>
</protein>
<sequence length="124" mass="13458">MARTTVIPSLANKFLSQSAALRRSHTGMAEEYEEKGANFVVGNGDECSVRVGGMENNNSINNIVQLMRGLIGRLDGLEEIQSKIRELLSGAALVNKIANEAQMSPGEDLKLFASGLVMWATNKY</sequence>
<name>F0W7F0_9STRA</name>
<dbReference type="EMBL" id="FR824074">
    <property type="protein sequence ID" value="CCA17051.1"/>
    <property type="molecule type" value="Genomic_DNA"/>
</dbReference>
<dbReference type="AlphaFoldDB" id="F0W7F0"/>
<reference evidence="1" key="1">
    <citation type="journal article" date="2011" name="PLoS Biol.">
        <title>Gene gain and loss during evolution of obligate parasitism in the white rust pathogen of Arabidopsis thaliana.</title>
        <authorList>
            <person name="Kemen E."/>
            <person name="Gardiner A."/>
            <person name="Schultz-Larsen T."/>
            <person name="Kemen A.C."/>
            <person name="Balmuth A.L."/>
            <person name="Robert-Seilaniantz A."/>
            <person name="Bailey K."/>
            <person name="Holub E."/>
            <person name="Studholme D.J."/>
            <person name="Maclean D."/>
            <person name="Jones J.D."/>
        </authorList>
    </citation>
    <scope>NUCLEOTIDE SEQUENCE</scope>
</reference>
<organism evidence="1">
    <name type="scientific">Albugo laibachii Nc14</name>
    <dbReference type="NCBI Taxonomy" id="890382"/>
    <lineage>
        <taxon>Eukaryota</taxon>
        <taxon>Sar</taxon>
        <taxon>Stramenopiles</taxon>
        <taxon>Oomycota</taxon>
        <taxon>Peronosporomycetes</taxon>
        <taxon>Albuginales</taxon>
        <taxon>Albuginaceae</taxon>
        <taxon>Albugo</taxon>
    </lineage>
</organism>
<accession>F0W7F0</accession>
<gene>
    <name evidence="1" type="primary">AlNc14C29G2767</name>
    <name evidence="1" type="ORF">ALNC14_031940</name>
</gene>
<dbReference type="HOGENOM" id="CLU_163682_0_0_1"/>
<evidence type="ECO:0000313" key="1">
    <source>
        <dbReference type="EMBL" id="CCA17051.1"/>
    </source>
</evidence>
<proteinExistence type="predicted"/>
<reference evidence="1" key="2">
    <citation type="submission" date="2011-02" db="EMBL/GenBank/DDBJ databases">
        <authorList>
            <person name="MacLean D."/>
        </authorList>
    </citation>
    <scope>NUCLEOTIDE SEQUENCE</scope>
</reference>